<dbReference type="EMBL" id="CM042038">
    <property type="protein sequence ID" value="KAI3730407.1"/>
    <property type="molecule type" value="Genomic_DNA"/>
</dbReference>
<keyword evidence="2" id="KW-1185">Reference proteome</keyword>
<name>A0ACB9C8A4_9ASTR</name>
<evidence type="ECO:0000313" key="2">
    <source>
        <dbReference type="Proteomes" id="UP001056120"/>
    </source>
</evidence>
<dbReference type="Proteomes" id="UP001056120">
    <property type="component" value="Linkage Group LG21"/>
</dbReference>
<organism evidence="1 2">
    <name type="scientific">Smallanthus sonchifolius</name>
    <dbReference type="NCBI Taxonomy" id="185202"/>
    <lineage>
        <taxon>Eukaryota</taxon>
        <taxon>Viridiplantae</taxon>
        <taxon>Streptophyta</taxon>
        <taxon>Embryophyta</taxon>
        <taxon>Tracheophyta</taxon>
        <taxon>Spermatophyta</taxon>
        <taxon>Magnoliopsida</taxon>
        <taxon>eudicotyledons</taxon>
        <taxon>Gunneridae</taxon>
        <taxon>Pentapetalae</taxon>
        <taxon>asterids</taxon>
        <taxon>campanulids</taxon>
        <taxon>Asterales</taxon>
        <taxon>Asteraceae</taxon>
        <taxon>Asteroideae</taxon>
        <taxon>Heliantheae alliance</taxon>
        <taxon>Millerieae</taxon>
        <taxon>Smallanthus</taxon>
    </lineage>
</organism>
<proteinExistence type="predicted"/>
<reference evidence="1 2" key="2">
    <citation type="journal article" date="2022" name="Mol. Ecol. Resour.">
        <title>The genomes of chicory, endive, great burdock and yacon provide insights into Asteraceae paleo-polyploidization history and plant inulin production.</title>
        <authorList>
            <person name="Fan W."/>
            <person name="Wang S."/>
            <person name="Wang H."/>
            <person name="Wang A."/>
            <person name="Jiang F."/>
            <person name="Liu H."/>
            <person name="Zhao H."/>
            <person name="Xu D."/>
            <person name="Zhang Y."/>
        </authorList>
    </citation>
    <scope>NUCLEOTIDE SEQUENCE [LARGE SCALE GENOMIC DNA]</scope>
    <source>
        <strain evidence="2">cv. Yunnan</strain>
        <tissue evidence="1">Leaves</tissue>
    </source>
</reference>
<comment type="caution">
    <text evidence="1">The sequence shown here is derived from an EMBL/GenBank/DDBJ whole genome shotgun (WGS) entry which is preliminary data.</text>
</comment>
<sequence length="91" mass="10668">MNRYTGHHTKNPRISRWCRSIIFQSTSRGPPVTTTVAAVMHRHTSSSFRSIRSFFFSNRNEIQKKLSCIERITRTSWLLILDLRGEMMAIL</sequence>
<reference evidence="2" key="1">
    <citation type="journal article" date="2022" name="Mol. Ecol. Resour.">
        <title>The genomes of chicory, endive, great burdock and yacon provide insights into Asteraceae palaeo-polyploidization history and plant inulin production.</title>
        <authorList>
            <person name="Fan W."/>
            <person name="Wang S."/>
            <person name="Wang H."/>
            <person name="Wang A."/>
            <person name="Jiang F."/>
            <person name="Liu H."/>
            <person name="Zhao H."/>
            <person name="Xu D."/>
            <person name="Zhang Y."/>
        </authorList>
    </citation>
    <scope>NUCLEOTIDE SEQUENCE [LARGE SCALE GENOMIC DNA]</scope>
    <source>
        <strain evidence="2">cv. Yunnan</strain>
    </source>
</reference>
<protein>
    <submittedName>
        <fullName evidence="1">Uncharacterized protein</fullName>
    </submittedName>
</protein>
<accession>A0ACB9C8A4</accession>
<gene>
    <name evidence="1" type="ORF">L1987_61577</name>
</gene>
<evidence type="ECO:0000313" key="1">
    <source>
        <dbReference type="EMBL" id="KAI3730407.1"/>
    </source>
</evidence>